<reference evidence="6" key="1">
    <citation type="journal article" date="2020" name="mSystems">
        <title>Genome- and Community-Level Interaction Insights into Carbon Utilization and Element Cycling Functions of Hydrothermarchaeota in Hydrothermal Sediment.</title>
        <authorList>
            <person name="Zhou Z."/>
            <person name="Liu Y."/>
            <person name="Xu W."/>
            <person name="Pan J."/>
            <person name="Luo Z.H."/>
            <person name="Li M."/>
        </authorList>
    </citation>
    <scope>NUCLEOTIDE SEQUENCE [LARGE SCALE GENOMIC DNA]</scope>
    <source>
        <strain evidence="6">SpSt-418</strain>
    </source>
</reference>
<dbReference type="InterPro" id="IPR005119">
    <property type="entry name" value="LysR_subst-bd"/>
</dbReference>
<keyword evidence="2" id="KW-0805">Transcription regulation</keyword>
<name>A0A7C3PDI7_9CYAN</name>
<proteinExistence type="inferred from homology"/>
<dbReference type="Pfam" id="PF03466">
    <property type="entry name" value="LysR_substrate"/>
    <property type="match status" value="1"/>
</dbReference>
<dbReference type="SUPFAM" id="SSF53850">
    <property type="entry name" value="Periplasmic binding protein-like II"/>
    <property type="match status" value="1"/>
</dbReference>
<evidence type="ECO:0000259" key="5">
    <source>
        <dbReference type="PROSITE" id="PS50931"/>
    </source>
</evidence>
<keyword evidence="4" id="KW-0804">Transcription</keyword>
<dbReference type="SUPFAM" id="SSF46785">
    <property type="entry name" value="Winged helix' DNA-binding domain"/>
    <property type="match status" value="1"/>
</dbReference>
<organism evidence="6">
    <name type="scientific">Oscillatoriales cyanobacterium SpSt-418</name>
    <dbReference type="NCBI Taxonomy" id="2282169"/>
    <lineage>
        <taxon>Bacteria</taxon>
        <taxon>Bacillati</taxon>
        <taxon>Cyanobacteriota</taxon>
        <taxon>Cyanophyceae</taxon>
        <taxon>Oscillatoriophycideae</taxon>
        <taxon>Oscillatoriales</taxon>
    </lineage>
</organism>
<dbReference type="InterPro" id="IPR036388">
    <property type="entry name" value="WH-like_DNA-bd_sf"/>
</dbReference>
<dbReference type="PROSITE" id="PS50931">
    <property type="entry name" value="HTH_LYSR"/>
    <property type="match status" value="1"/>
</dbReference>
<dbReference type="AlphaFoldDB" id="A0A7C3PDI7"/>
<evidence type="ECO:0000256" key="2">
    <source>
        <dbReference type="ARBA" id="ARBA00023015"/>
    </source>
</evidence>
<dbReference type="EMBL" id="DSRU01000022">
    <property type="protein sequence ID" value="HFM96438.1"/>
    <property type="molecule type" value="Genomic_DNA"/>
</dbReference>
<feature type="domain" description="HTH lysR-type" evidence="5">
    <location>
        <begin position="9"/>
        <end position="66"/>
    </location>
</feature>
<protein>
    <submittedName>
        <fullName evidence="6">LysR family transcriptional regulator</fullName>
    </submittedName>
</protein>
<dbReference type="InterPro" id="IPR000847">
    <property type="entry name" value="LysR_HTH_N"/>
</dbReference>
<dbReference type="Pfam" id="PF00126">
    <property type="entry name" value="HTH_1"/>
    <property type="match status" value="1"/>
</dbReference>
<dbReference type="CDD" id="cd08417">
    <property type="entry name" value="PBP2_Nitroaromatics_like"/>
    <property type="match status" value="1"/>
</dbReference>
<comment type="similarity">
    <text evidence="1">Belongs to the LysR transcriptional regulatory family.</text>
</comment>
<dbReference type="PANTHER" id="PTHR30118:SF15">
    <property type="entry name" value="TRANSCRIPTIONAL REGULATORY PROTEIN"/>
    <property type="match status" value="1"/>
</dbReference>
<sequence length="304" mass="34051">MKSINLSSVDLNLLVAFEALFEEKSVTAAAQRLHLGQPAMSAALSRLRLLFQDELFIRIGREMQPTAKALEIAPNLSLALQQIRATLATSQTFDPATSEQAFAIASSDYTSTVLIPKLLEHCRHFAPGVDLRLLTFTKNQLETLLEQRTIEIAIGTFQETPRQALQVPLMQERFVGICRHGHPALRDGEMTLNAFVETPQALFTLRQDAIGEVDKVLAEKGLKRRIALTTPYLLVLPTIIANSDLVAAIPSRIAKQFAEQGHIDWFELPIHTEPWFISMMWSKLSDQDTANVWLRETIQQVCPV</sequence>
<comment type="caution">
    <text evidence="6">The sequence shown here is derived from an EMBL/GenBank/DDBJ whole genome shotgun (WGS) entry which is preliminary data.</text>
</comment>
<accession>A0A7C3PDI7</accession>
<gene>
    <name evidence="6" type="ORF">ENR64_01480</name>
</gene>
<evidence type="ECO:0000256" key="1">
    <source>
        <dbReference type="ARBA" id="ARBA00009437"/>
    </source>
</evidence>
<dbReference type="InterPro" id="IPR037402">
    <property type="entry name" value="YidZ_PBP2"/>
</dbReference>
<dbReference type="Gene3D" id="3.40.190.10">
    <property type="entry name" value="Periplasmic binding protein-like II"/>
    <property type="match status" value="2"/>
</dbReference>
<dbReference type="GO" id="GO:0003677">
    <property type="term" value="F:DNA binding"/>
    <property type="evidence" value="ECO:0007669"/>
    <property type="project" value="UniProtKB-KW"/>
</dbReference>
<dbReference type="PRINTS" id="PR00039">
    <property type="entry name" value="HTHLYSR"/>
</dbReference>
<dbReference type="InterPro" id="IPR036390">
    <property type="entry name" value="WH_DNA-bd_sf"/>
</dbReference>
<dbReference type="PANTHER" id="PTHR30118">
    <property type="entry name" value="HTH-TYPE TRANSCRIPTIONAL REGULATOR LEUO-RELATED"/>
    <property type="match status" value="1"/>
</dbReference>
<keyword evidence="3" id="KW-0238">DNA-binding</keyword>
<evidence type="ECO:0000256" key="4">
    <source>
        <dbReference type="ARBA" id="ARBA00023163"/>
    </source>
</evidence>
<evidence type="ECO:0000313" key="6">
    <source>
        <dbReference type="EMBL" id="HFM96438.1"/>
    </source>
</evidence>
<dbReference type="GO" id="GO:0003700">
    <property type="term" value="F:DNA-binding transcription factor activity"/>
    <property type="evidence" value="ECO:0007669"/>
    <property type="project" value="InterPro"/>
</dbReference>
<evidence type="ECO:0000256" key="3">
    <source>
        <dbReference type="ARBA" id="ARBA00023125"/>
    </source>
</evidence>
<dbReference type="InterPro" id="IPR050389">
    <property type="entry name" value="LysR-type_TF"/>
</dbReference>
<dbReference type="Gene3D" id="1.10.10.10">
    <property type="entry name" value="Winged helix-like DNA-binding domain superfamily/Winged helix DNA-binding domain"/>
    <property type="match status" value="1"/>
</dbReference>